<name>R4FD25_9BACL</name>
<evidence type="ECO:0000313" key="2">
    <source>
        <dbReference type="EMBL" id="GAC90715.1"/>
    </source>
</evidence>
<evidence type="ECO:0000256" key="1">
    <source>
        <dbReference type="ARBA" id="ARBA00006539"/>
    </source>
</evidence>
<sequence length="507" mass="58431">MIPRRGLRTFVRDARRGHQAKRGRKKQMSCKKDSLPAMMVMTNIHKTGGRESMKHLTTEWPLLKELEEQLVRTLQKVFAVLLAALLEEIDQQLAEARDKRRYQLKDKRPTTIQTLFGEVTFRRNYYYDRQAGAYTFLLDAELGFDGAQSISPCLEGTAVELAVECSSYRKATRTLESIVGYAVLSHEAIRQLVLEAPVSLHHPVSQRHGRVLFVEADGLFISRQGKGKRAKEEKILAVHEGWKRNGSQLELVNRRHYLHEGAGDVWERFEEWLMNEYAYDPCRDLLIINGDAASWITACREYFGKRACFQLDRFHVARELRQCLSGHPRWREVRKKLAKQDEEGLLVELNSAVGTLEDEAKEKQMVAMIRRIESMPGCIRDYREWLSEQGVETTGMRPMGHAESVMSRFAHRVKSRRSWKDQGLRAFLRAMAARIDGIWRRNGQLVEEEETRTAASASTKSKRVEQAKRKAGRLWADVVRQNLPCLQRSSGTPIHQALSALRDFGWV</sequence>
<evidence type="ECO:0008006" key="4">
    <source>
        <dbReference type="Google" id="ProtNLM"/>
    </source>
</evidence>
<comment type="similarity">
    <text evidence="1">Belongs to the UPF0236 family.</text>
</comment>
<dbReference type="EMBL" id="BARH01000008">
    <property type="protein sequence ID" value="GAC90715.1"/>
    <property type="molecule type" value="Genomic_DNA"/>
</dbReference>
<dbReference type="Pfam" id="PF06782">
    <property type="entry name" value="UPF0236"/>
    <property type="match status" value="1"/>
</dbReference>
<evidence type="ECO:0000313" key="3">
    <source>
        <dbReference type="Proteomes" id="UP000013057"/>
    </source>
</evidence>
<gene>
    <name evidence="2" type="ORF">KN10_1151</name>
</gene>
<proteinExistence type="inferred from homology"/>
<accession>R4FD25</accession>
<reference evidence="3" key="1">
    <citation type="journal article" date="2013" name="Genome">
        <title>Draft Genome Sequence of a Thermophilic Member of the Bacillaceae, Anoxybacillus flavithermus Strain Kn10, Isolated from the Kan-nawa Hot Spring in Japan.</title>
        <authorList>
            <person name="Matsutani M."/>
            <person name="Shirakihara Y."/>
            <person name="Imada K."/>
            <person name="Yakushi T."/>
            <person name="Matsushita K."/>
        </authorList>
    </citation>
    <scope>NUCLEOTIDE SEQUENCE [LARGE SCALE GENOMIC DNA]</scope>
    <source>
        <strain evidence="3">NBRC 109594</strain>
    </source>
</reference>
<dbReference type="InterPro" id="IPR009620">
    <property type="entry name" value="UPF0236"/>
</dbReference>
<organism evidence="2 3">
    <name type="scientific">Anoxybacillus flavithermus NBRC 109594</name>
    <dbReference type="NCBI Taxonomy" id="1315967"/>
    <lineage>
        <taxon>Bacteria</taxon>
        <taxon>Bacillati</taxon>
        <taxon>Bacillota</taxon>
        <taxon>Bacilli</taxon>
        <taxon>Bacillales</taxon>
        <taxon>Anoxybacillaceae</taxon>
        <taxon>Anoxybacillus</taxon>
    </lineage>
</organism>
<dbReference type="AlphaFoldDB" id="R4FD25"/>
<protein>
    <recommendedName>
        <fullName evidence="4">Transposase</fullName>
    </recommendedName>
</protein>
<dbReference type="NCBIfam" id="NF033529">
    <property type="entry name" value="transpos_ISLre2"/>
    <property type="match status" value="1"/>
</dbReference>
<comment type="caution">
    <text evidence="2">The sequence shown here is derived from an EMBL/GenBank/DDBJ whole genome shotgun (WGS) entry which is preliminary data.</text>
</comment>
<dbReference type="Proteomes" id="UP000013057">
    <property type="component" value="Unassembled WGS sequence"/>
</dbReference>